<accession>A0A4Y5SVP0</accession>
<dbReference type="AlphaFoldDB" id="A0A4Y5SVP0"/>
<dbReference type="Proteomes" id="UP000296374">
    <property type="component" value="Plasmid unnamed1"/>
</dbReference>
<dbReference type="EMBL" id="CP040765">
    <property type="protein sequence ID" value="QDA36856.1"/>
    <property type="molecule type" value="Genomic_DNA"/>
</dbReference>
<organism evidence="1 2">
    <name type="scientific">Paracoccus liaowanqingii</name>
    <dbReference type="NCBI Taxonomy" id="2560053"/>
    <lineage>
        <taxon>Bacteria</taxon>
        <taxon>Pseudomonadati</taxon>
        <taxon>Pseudomonadota</taxon>
        <taxon>Alphaproteobacteria</taxon>
        <taxon>Rhodobacterales</taxon>
        <taxon>Paracoccaceae</taxon>
        <taxon>Paracoccus</taxon>
    </lineage>
</organism>
<name>A0A4Y5SVP0_9RHOB</name>
<evidence type="ECO:0000313" key="1">
    <source>
        <dbReference type="EMBL" id="QDA36856.1"/>
    </source>
</evidence>
<sequence length="129" mass="14636">MFLVIEKRPLHSPSDKSCPSYLLIRLEAEMFLALPSVLEWVMEEHEFQGMFLEAGMPEDHIDAALTRFHAYGDSPKILSQNDYVTAKAIYAVMDARVDPDDAHSPVGRYLISLGARIADWEDKIAQLTR</sequence>
<gene>
    <name evidence="1" type="ORF">E4191_22575</name>
</gene>
<protein>
    <submittedName>
        <fullName evidence="1">Uncharacterized protein</fullName>
    </submittedName>
</protein>
<proteinExistence type="predicted"/>
<evidence type="ECO:0000313" key="2">
    <source>
        <dbReference type="Proteomes" id="UP000296374"/>
    </source>
</evidence>
<geneLocation type="plasmid" evidence="1 2">
    <name>unnamed1</name>
</geneLocation>
<dbReference type="RefSeq" id="WP_139616542.1">
    <property type="nucleotide sequence ID" value="NZ_CP040765.1"/>
</dbReference>
<keyword evidence="1" id="KW-0614">Plasmid</keyword>
<reference evidence="2" key="1">
    <citation type="submission" date="2019-05" db="EMBL/GenBank/DDBJ databases">
        <title>Tamlana fucoidanivorans sp. nov., isolated from the surface of algae collected from Fujian province in China.</title>
        <authorList>
            <person name="Li J."/>
        </authorList>
    </citation>
    <scope>NUCLEOTIDE SEQUENCE [LARGE SCALE GENOMIC DNA]</scope>
    <source>
        <strain evidence="2">2251</strain>
        <plasmid evidence="2">unnamed1</plasmid>
    </source>
</reference>
<dbReference type="KEGG" id="plia:E4191_22575"/>